<dbReference type="GO" id="GO:0055085">
    <property type="term" value="P:transmembrane transport"/>
    <property type="evidence" value="ECO:0007669"/>
    <property type="project" value="InterPro"/>
</dbReference>
<dbReference type="Pfam" id="PF03739">
    <property type="entry name" value="LptF_LptG"/>
    <property type="match status" value="1"/>
</dbReference>
<feature type="transmembrane region" description="Helical" evidence="12">
    <location>
        <begin position="12"/>
        <end position="32"/>
    </location>
</feature>
<evidence type="ECO:0000256" key="11">
    <source>
        <dbReference type="ARBA" id="ARBA00026081"/>
    </source>
</evidence>
<evidence type="ECO:0000256" key="3">
    <source>
        <dbReference type="ARBA" id="ARBA00007725"/>
    </source>
</evidence>
<feature type="transmembrane region" description="Helical" evidence="12">
    <location>
        <begin position="300"/>
        <end position="320"/>
    </location>
</feature>
<accession>A0A1I2UF73</accession>
<protein>
    <recommendedName>
        <fullName evidence="4">Lipopolysaccharide export system permease protein LptF</fullName>
    </recommendedName>
</protein>
<keyword evidence="5" id="KW-0813">Transport</keyword>
<dbReference type="InterPro" id="IPR005495">
    <property type="entry name" value="LptG/LptF_permease"/>
</dbReference>
<keyword evidence="7" id="KW-0997">Cell inner membrane</keyword>
<organism evidence="13 14">
    <name type="scientific">Neptunomonas qingdaonensis</name>
    <dbReference type="NCBI Taxonomy" id="1045558"/>
    <lineage>
        <taxon>Bacteria</taxon>
        <taxon>Pseudomonadati</taxon>
        <taxon>Pseudomonadota</taxon>
        <taxon>Gammaproteobacteria</taxon>
        <taxon>Oceanospirillales</taxon>
        <taxon>Oceanospirillaceae</taxon>
        <taxon>Neptunomonas</taxon>
    </lineage>
</organism>
<evidence type="ECO:0000256" key="7">
    <source>
        <dbReference type="ARBA" id="ARBA00022519"/>
    </source>
</evidence>
<keyword evidence="10 12" id="KW-0472">Membrane</keyword>
<evidence type="ECO:0000256" key="6">
    <source>
        <dbReference type="ARBA" id="ARBA00022475"/>
    </source>
</evidence>
<dbReference type="NCBIfam" id="TIGR04407">
    <property type="entry name" value="LptF_YjgP"/>
    <property type="match status" value="1"/>
</dbReference>
<feature type="transmembrane region" description="Helical" evidence="12">
    <location>
        <begin position="270"/>
        <end position="288"/>
    </location>
</feature>
<proteinExistence type="inferred from homology"/>
<comment type="subunit">
    <text evidence="11">Component of the lipopolysaccharide transport and assembly complex. The LptBFG transporter is composed of two ATP-binding proteins (LptB) and two transmembrane proteins (LptF and LptG).</text>
</comment>
<evidence type="ECO:0000313" key="14">
    <source>
        <dbReference type="Proteomes" id="UP000198623"/>
    </source>
</evidence>
<dbReference type="STRING" id="1045558.SAMN05216175_11268"/>
<reference evidence="14" key="1">
    <citation type="submission" date="2016-10" db="EMBL/GenBank/DDBJ databases">
        <authorList>
            <person name="Varghese N."/>
            <person name="Submissions S."/>
        </authorList>
    </citation>
    <scope>NUCLEOTIDE SEQUENCE [LARGE SCALE GENOMIC DNA]</scope>
    <source>
        <strain evidence="14">CGMCC 1.10971</strain>
    </source>
</reference>
<dbReference type="Proteomes" id="UP000198623">
    <property type="component" value="Unassembled WGS sequence"/>
</dbReference>
<keyword evidence="8 12" id="KW-0812">Transmembrane</keyword>
<gene>
    <name evidence="13" type="ORF">SAMN05216175_11268</name>
</gene>
<comment type="subcellular location">
    <subcellularLocation>
        <location evidence="2">Cell inner membrane</location>
        <topology evidence="2">Multi-pass membrane protein</topology>
    </subcellularLocation>
</comment>
<evidence type="ECO:0000256" key="8">
    <source>
        <dbReference type="ARBA" id="ARBA00022692"/>
    </source>
</evidence>
<evidence type="ECO:0000256" key="12">
    <source>
        <dbReference type="SAM" id="Phobius"/>
    </source>
</evidence>
<evidence type="ECO:0000256" key="1">
    <source>
        <dbReference type="ARBA" id="ARBA00002265"/>
    </source>
</evidence>
<evidence type="ECO:0000256" key="9">
    <source>
        <dbReference type="ARBA" id="ARBA00022989"/>
    </source>
</evidence>
<evidence type="ECO:0000256" key="2">
    <source>
        <dbReference type="ARBA" id="ARBA00004429"/>
    </source>
</evidence>
<evidence type="ECO:0000256" key="10">
    <source>
        <dbReference type="ARBA" id="ARBA00023136"/>
    </source>
</evidence>
<dbReference type="PANTHER" id="PTHR33529">
    <property type="entry name" value="SLR0882 PROTEIN-RELATED"/>
    <property type="match status" value="1"/>
</dbReference>
<dbReference type="OrthoDB" id="9778062at2"/>
<evidence type="ECO:0000256" key="5">
    <source>
        <dbReference type="ARBA" id="ARBA00022448"/>
    </source>
</evidence>
<dbReference type="AlphaFoldDB" id="A0A1I2UF73"/>
<evidence type="ECO:0000256" key="4">
    <source>
        <dbReference type="ARBA" id="ARBA00014213"/>
    </source>
</evidence>
<comment type="similarity">
    <text evidence="3">Belongs to the LptF/LptG family.</text>
</comment>
<dbReference type="PANTHER" id="PTHR33529:SF7">
    <property type="entry name" value="LIPOPOLYSACCHARIDE EXPORT SYSTEM PERMEASE PROTEIN LPTF"/>
    <property type="match status" value="1"/>
</dbReference>
<feature type="transmembrane region" description="Helical" evidence="12">
    <location>
        <begin position="52"/>
        <end position="77"/>
    </location>
</feature>
<sequence>MIIFRYLSRQIILSTLAVSTVLTLLIVSGRFVKYLSFAAAGEMSPEFVFQSVAYRIPGMLVLILPLGLFLGVLLAYGRMYLESEMVVLNASGVSGKRLTMFALGPAVGVALVVTLLSLYVSPIAWQQIEIAYAKQSERSELDSLTPGRFQRLGKGSNRTTYINGVQEDGKALDFIFVAERDSQSDELRVVLAESGRQVITDPKSGDRFVVLKNGYRYEGVPGQADYQQVKYAEYGFLMPQPNANLRPPEIEAMTLSELLNQSEPRYQAELHWRISMPLLALIVTLIAVPMSKTNPRQGRYAKLIPSILLYMLYLTLLTSAKGTIDDGKASVALLWLVHAGFFLIAMSLMFAGGFWEKLLNALPSIPKRGEA</sequence>
<name>A0A1I2UF73_9GAMM</name>
<dbReference type="GO" id="GO:0043190">
    <property type="term" value="C:ATP-binding cassette (ABC) transporter complex"/>
    <property type="evidence" value="ECO:0007669"/>
    <property type="project" value="InterPro"/>
</dbReference>
<dbReference type="EMBL" id="FOOU01000012">
    <property type="protein sequence ID" value="SFG73526.1"/>
    <property type="molecule type" value="Genomic_DNA"/>
</dbReference>
<dbReference type="RefSeq" id="WP_090729180.1">
    <property type="nucleotide sequence ID" value="NZ_FOOU01000012.1"/>
</dbReference>
<keyword evidence="6" id="KW-1003">Cell membrane</keyword>
<evidence type="ECO:0000313" key="13">
    <source>
        <dbReference type="EMBL" id="SFG73526.1"/>
    </source>
</evidence>
<dbReference type="GO" id="GO:0015920">
    <property type="term" value="P:lipopolysaccharide transport"/>
    <property type="evidence" value="ECO:0007669"/>
    <property type="project" value="TreeGrafter"/>
</dbReference>
<dbReference type="InterPro" id="IPR030922">
    <property type="entry name" value="LptF"/>
</dbReference>
<keyword evidence="9 12" id="KW-1133">Transmembrane helix</keyword>
<feature type="transmembrane region" description="Helical" evidence="12">
    <location>
        <begin position="98"/>
        <end position="120"/>
    </location>
</feature>
<keyword evidence="14" id="KW-1185">Reference proteome</keyword>
<comment type="function">
    <text evidence="1">Part of the ABC transporter complex LptBFG involved in the translocation of lipopolysaccharide (LPS) from the inner membrane to the outer membrane.</text>
</comment>
<feature type="transmembrane region" description="Helical" evidence="12">
    <location>
        <begin position="332"/>
        <end position="355"/>
    </location>
</feature>